<evidence type="ECO:0000313" key="7">
    <source>
        <dbReference type="EMBL" id="OGC57157.1"/>
    </source>
</evidence>
<comment type="function">
    <text evidence="4">The lipid II isoglutaminyl synthase complex catalyzes the formation of alpha-D-isoglutamine in the cell wall lipid II stem peptide. The MurT subunit catalyzes the ATP-dependent amidation of D-glutamate residue of lipid II, converting it to an isoglutamine residue.</text>
</comment>
<dbReference type="SUPFAM" id="SSF53623">
    <property type="entry name" value="MurD-like peptide ligases, catalytic domain"/>
    <property type="match status" value="1"/>
</dbReference>
<keyword evidence="4" id="KW-0479">Metal-binding</keyword>
<sequence>MTTLVENLIVIISKLIKFISNTFNLGSGYTWPGHVALLVNPNFLKSRRIRFKKGVVLVSGTNGKTTTTKLITHLLEKSGYTVSHNKSGANLLNGIASSIILDFPAFGDLNRDFGVFEVDEGALPLVLSNLKASAVVLLNLSRDQLDRYGEVDIISEKWTKSLLSLNPAPTLIVDGDKDYFNSISQAFKGDTIAFGDSVDYLSRTKLHGLFNASNVNAAVSVVRFFGLKEGDFVSNLDSFEFAYGRGEVIKHGGKEFRVLLAKNPASFEHNLDLLLSEEASEYNLFFALNDKIPDGRDVSWIYDISAEKLREACASKVVYVSGTRYLDMAVRLSYAGVNISKENIFENLQHAVKEITLHGVSEKVICLPNYSSMLELRKILTGKKIL</sequence>
<evidence type="ECO:0000259" key="6">
    <source>
        <dbReference type="Pfam" id="PF08353"/>
    </source>
</evidence>
<comment type="subunit">
    <text evidence="4">Forms a heterodimer with GatD.</text>
</comment>
<dbReference type="GO" id="GO:0005524">
    <property type="term" value="F:ATP binding"/>
    <property type="evidence" value="ECO:0007669"/>
    <property type="project" value="UniProtKB-UniRule"/>
</dbReference>
<comment type="pathway">
    <text evidence="4">Cell wall biogenesis; peptidoglycan biosynthesis.</text>
</comment>
<evidence type="ECO:0000256" key="3">
    <source>
        <dbReference type="ARBA" id="ARBA00022840"/>
    </source>
</evidence>
<comment type="similarity">
    <text evidence="4">Belongs to the MurCDEF family. MurT subfamily.</text>
</comment>
<feature type="domain" description="Mur ligase central" evidence="5">
    <location>
        <begin position="58"/>
        <end position="195"/>
    </location>
</feature>
<dbReference type="InterPro" id="IPR018109">
    <property type="entry name" value="Folylpolyglutamate_synth_CS"/>
</dbReference>
<dbReference type="GO" id="GO:0008360">
    <property type="term" value="P:regulation of cell shape"/>
    <property type="evidence" value="ECO:0007669"/>
    <property type="project" value="UniProtKB-KW"/>
</dbReference>
<dbReference type="HAMAP" id="MF_02214">
    <property type="entry name" value="Lipid_II_synth_MurT"/>
    <property type="match status" value="1"/>
</dbReference>
<keyword evidence="2 4" id="KW-0547">Nucleotide-binding</keyword>
<dbReference type="Gene3D" id="3.40.1190.10">
    <property type="entry name" value="Mur-like, catalytic domain"/>
    <property type="match status" value="1"/>
</dbReference>
<comment type="catalytic activity">
    <reaction evidence="4">
        <text>beta-D-GlcNAc-(1-&gt;4)-Mur2Ac(oyl-L-Ala-gamma-D-O-P-Glu-L-Lys-D-Ala-D-Ala)-di-trans,octa-cis-undecaprenyl diphosphate + NH4(+) = beta-D-GlcNAc-(1-&gt;4)-Mur2Ac(oyl-L-Ala-D-isoglutaminyl-L-Lys-D-Ala-D-Ala)-di-trans,octa-cis-undecaprenyl diphosphate + phosphate + H(+)</text>
        <dbReference type="Rhea" id="RHEA:57932"/>
        <dbReference type="ChEBI" id="CHEBI:15378"/>
        <dbReference type="ChEBI" id="CHEBI:28938"/>
        <dbReference type="ChEBI" id="CHEBI:43474"/>
        <dbReference type="ChEBI" id="CHEBI:62233"/>
        <dbReference type="ChEBI" id="CHEBI:143132"/>
    </reaction>
</comment>
<dbReference type="Pfam" id="PF08353">
    <property type="entry name" value="MurT_C"/>
    <property type="match status" value="1"/>
</dbReference>
<keyword evidence="4" id="KW-0573">Peptidoglycan synthesis</keyword>
<evidence type="ECO:0000313" key="8">
    <source>
        <dbReference type="Proteomes" id="UP000177763"/>
    </source>
</evidence>
<dbReference type="UniPathway" id="UPA00219"/>
<dbReference type="GO" id="GO:0046872">
    <property type="term" value="F:metal ion binding"/>
    <property type="evidence" value="ECO:0007669"/>
    <property type="project" value="UniProtKB-KW"/>
</dbReference>
<protein>
    <recommendedName>
        <fullName evidence="4">Lipid II isoglutaminyl synthase (glutamine-hydrolyzing) subunit MurT</fullName>
        <ecNumber evidence="4">6.3.5.13</ecNumber>
    </recommendedName>
</protein>
<reference evidence="7 8" key="1">
    <citation type="journal article" date="2016" name="Nat. Commun.">
        <title>Thousands of microbial genomes shed light on interconnected biogeochemical processes in an aquifer system.</title>
        <authorList>
            <person name="Anantharaman K."/>
            <person name="Brown C.T."/>
            <person name="Hug L.A."/>
            <person name="Sharon I."/>
            <person name="Castelle C.J."/>
            <person name="Probst A.J."/>
            <person name="Thomas B.C."/>
            <person name="Singh A."/>
            <person name="Wilkins M.J."/>
            <person name="Karaoz U."/>
            <person name="Brodie E.L."/>
            <person name="Williams K.H."/>
            <person name="Hubbard S.S."/>
            <person name="Banfield J.F."/>
        </authorList>
    </citation>
    <scope>NUCLEOTIDE SEQUENCE [LARGE SCALE GENOMIC DNA]</scope>
</reference>
<keyword evidence="4" id="KW-0961">Cell wall biogenesis/degradation</keyword>
<dbReference type="GO" id="GO:0071555">
    <property type="term" value="P:cell wall organization"/>
    <property type="evidence" value="ECO:0007669"/>
    <property type="project" value="UniProtKB-KW"/>
</dbReference>
<feature type="active site" evidence="4">
    <location>
        <position position="297"/>
    </location>
</feature>
<comment type="catalytic activity">
    <reaction evidence="4">
        <text>beta-D-GlcNAc-(1-&gt;4)-Mur2Ac(oyl-L-Ala-gamma-D-Glu-L-Lys-D-Ala-D-Ala)-di-trans,octa-cis-undecaprenyl diphosphate + ATP = beta-D-GlcNAc-(1-&gt;4)-Mur2Ac(oyl-L-Ala-gamma-D-O-P-Glu-L-Lys-D-Ala-D-Ala)-di-trans,octa-cis-undecaprenyl diphosphate + ADP</text>
        <dbReference type="Rhea" id="RHEA:59488"/>
        <dbReference type="ChEBI" id="CHEBI:30616"/>
        <dbReference type="ChEBI" id="CHEBI:60033"/>
        <dbReference type="ChEBI" id="CHEBI:143132"/>
        <dbReference type="ChEBI" id="CHEBI:456216"/>
    </reaction>
</comment>
<dbReference type="GO" id="GO:0004326">
    <property type="term" value="F:tetrahydrofolylpolyglutamate synthase activity"/>
    <property type="evidence" value="ECO:0007669"/>
    <property type="project" value="InterPro"/>
</dbReference>
<dbReference type="InterPro" id="IPR013221">
    <property type="entry name" value="Mur_ligase_cen"/>
</dbReference>
<dbReference type="Proteomes" id="UP000177763">
    <property type="component" value="Unassembled WGS sequence"/>
</dbReference>
<dbReference type="InterPro" id="IPR013564">
    <property type="entry name" value="MurT_C"/>
</dbReference>
<dbReference type="PANTHER" id="PTHR23135">
    <property type="entry name" value="MUR LIGASE FAMILY MEMBER"/>
    <property type="match status" value="1"/>
</dbReference>
<accession>A0A1F4VIQ8</accession>
<keyword evidence="4" id="KW-0133">Cell shape</keyword>
<comment type="catalytic activity">
    <reaction evidence="4">
        <text>beta-D-GlcNAc-(1-&gt;4)-Mur2Ac(oyl-L-Ala-gamma-D-Glu-L-Lys-D-Ala-D-Ala)-di-trans,octa-cis-undecaprenyl diphosphate + L-glutamine + ATP + H2O = beta-D-GlcNAc-(1-&gt;4)-Mur2Ac(oyl-L-Ala-D-isoglutaminyl-L-Lys-D-Ala-D-Ala)-di-trans,octa-cis-undecaprenyl diphosphate + L-glutamate + ADP + phosphate + H(+)</text>
        <dbReference type="Rhea" id="RHEA:57928"/>
        <dbReference type="ChEBI" id="CHEBI:15377"/>
        <dbReference type="ChEBI" id="CHEBI:15378"/>
        <dbReference type="ChEBI" id="CHEBI:29985"/>
        <dbReference type="ChEBI" id="CHEBI:30616"/>
        <dbReference type="ChEBI" id="CHEBI:43474"/>
        <dbReference type="ChEBI" id="CHEBI:58359"/>
        <dbReference type="ChEBI" id="CHEBI:60033"/>
        <dbReference type="ChEBI" id="CHEBI:62233"/>
        <dbReference type="ChEBI" id="CHEBI:456216"/>
        <dbReference type="EC" id="6.3.5.13"/>
    </reaction>
</comment>
<name>A0A1F4VIQ8_UNCKA</name>
<dbReference type="PANTHER" id="PTHR23135:SF7">
    <property type="entry name" value="LIPID II ISOGLUTAMINYL SYNTHASE (GLUTAMINE-HYDROLYZING) SUBUNIT MURT"/>
    <property type="match status" value="1"/>
</dbReference>
<keyword evidence="1 4" id="KW-0436">Ligase</keyword>
<evidence type="ECO:0000256" key="4">
    <source>
        <dbReference type="HAMAP-Rule" id="MF_02214"/>
    </source>
</evidence>
<evidence type="ECO:0000256" key="2">
    <source>
        <dbReference type="ARBA" id="ARBA00022741"/>
    </source>
</evidence>
<dbReference type="PROSITE" id="PS01011">
    <property type="entry name" value="FOLYLPOLYGLU_SYNT_1"/>
    <property type="match status" value="1"/>
</dbReference>
<gene>
    <name evidence="4" type="primary">murT</name>
    <name evidence="7" type="ORF">A3H26_02400</name>
</gene>
<dbReference type="STRING" id="1802630.A3H26_02400"/>
<dbReference type="GO" id="GO:0140282">
    <property type="term" value="F:carbon-nitrogen ligase activity on lipid II"/>
    <property type="evidence" value="ECO:0007669"/>
    <property type="project" value="UniProtKB-UniRule"/>
</dbReference>
<dbReference type="EMBL" id="MEVN01000020">
    <property type="protein sequence ID" value="OGC57157.1"/>
    <property type="molecule type" value="Genomic_DNA"/>
</dbReference>
<dbReference type="InterPro" id="IPR043703">
    <property type="entry name" value="Lipid_II_synth_MurT"/>
</dbReference>
<evidence type="ECO:0000259" key="5">
    <source>
        <dbReference type="Pfam" id="PF08245"/>
    </source>
</evidence>
<comment type="caution">
    <text evidence="4">Lacks conserved residue(s) required for the propagation of feature annotation.</text>
</comment>
<dbReference type="AlphaFoldDB" id="A0A1F4VIQ8"/>
<keyword evidence="3 4" id="KW-0067">ATP-binding</keyword>
<feature type="domain" description="Lipid II isoglutaminyl synthase (glutamine-hydrolyzing) subunit MurT C-terminal" evidence="6">
    <location>
        <begin position="260"/>
        <end position="373"/>
    </location>
</feature>
<dbReference type="InterPro" id="IPR036565">
    <property type="entry name" value="Mur-like_cat_sf"/>
</dbReference>
<comment type="caution">
    <text evidence="7">The sequence shown here is derived from an EMBL/GenBank/DDBJ whole genome shotgun (WGS) entry which is preliminary data.</text>
</comment>
<dbReference type="Pfam" id="PF08245">
    <property type="entry name" value="Mur_ligase_M"/>
    <property type="match status" value="1"/>
</dbReference>
<dbReference type="EC" id="6.3.5.13" evidence="4"/>
<proteinExistence type="inferred from homology"/>
<organism evidence="7 8">
    <name type="scientific">candidate division WWE3 bacterium RIFCSPLOWO2_12_FULL_36_10</name>
    <dbReference type="NCBI Taxonomy" id="1802630"/>
    <lineage>
        <taxon>Bacteria</taxon>
        <taxon>Katanobacteria</taxon>
    </lineage>
</organism>
<evidence type="ECO:0000256" key="1">
    <source>
        <dbReference type="ARBA" id="ARBA00022598"/>
    </source>
</evidence>
<dbReference type="GO" id="GO:0009252">
    <property type="term" value="P:peptidoglycan biosynthetic process"/>
    <property type="evidence" value="ECO:0007669"/>
    <property type="project" value="UniProtKB-UniRule"/>
</dbReference>